<gene>
    <name evidence="9" type="ORF">LCGC14_2599870</name>
</gene>
<keyword evidence="4" id="KW-0964">Secreted</keyword>
<dbReference type="PANTHER" id="PTHR11319">
    <property type="entry name" value="G PROTEIN-COUPLED RECEPTOR-RELATED"/>
    <property type="match status" value="1"/>
</dbReference>
<dbReference type="GO" id="GO:0009279">
    <property type="term" value="C:cell outer membrane"/>
    <property type="evidence" value="ECO:0007669"/>
    <property type="project" value="UniProtKB-SubCell"/>
</dbReference>
<dbReference type="InterPro" id="IPR006626">
    <property type="entry name" value="PbH1"/>
</dbReference>
<feature type="domain" description="Periplasmic copper-binding protein NosD beta helix" evidence="8">
    <location>
        <begin position="166"/>
        <end position="291"/>
    </location>
</feature>
<dbReference type="PANTHER" id="PTHR11319:SF35">
    <property type="entry name" value="OUTER MEMBRANE PROTEIN PMPC-RELATED"/>
    <property type="match status" value="1"/>
</dbReference>
<dbReference type="EMBL" id="LAZR01043872">
    <property type="protein sequence ID" value="KKL06054.1"/>
    <property type="molecule type" value="Genomic_DNA"/>
</dbReference>
<dbReference type="GO" id="GO:0005576">
    <property type="term" value="C:extracellular region"/>
    <property type="evidence" value="ECO:0007669"/>
    <property type="project" value="UniProtKB-SubCell"/>
</dbReference>
<dbReference type="InterPro" id="IPR003368">
    <property type="entry name" value="POMP_repeat"/>
</dbReference>
<dbReference type="AlphaFoldDB" id="A0A0F9A915"/>
<evidence type="ECO:0000256" key="4">
    <source>
        <dbReference type="ARBA" id="ARBA00022525"/>
    </source>
</evidence>
<dbReference type="InterPro" id="IPR012334">
    <property type="entry name" value="Pectin_lyas_fold"/>
</dbReference>
<evidence type="ECO:0000256" key="6">
    <source>
        <dbReference type="ARBA" id="ARBA00023136"/>
    </source>
</evidence>
<keyword evidence="7" id="KW-0998">Cell outer membrane</keyword>
<dbReference type="SMART" id="SM00710">
    <property type="entry name" value="PbH1"/>
    <property type="match status" value="5"/>
</dbReference>
<reference evidence="9" key="1">
    <citation type="journal article" date="2015" name="Nature">
        <title>Complex archaea that bridge the gap between prokaryotes and eukaryotes.</title>
        <authorList>
            <person name="Spang A."/>
            <person name="Saw J.H."/>
            <person name="Jorgensen S.L."/>
            <person name="Zaremba-Niedzwiedzka K."/>
            <person name="Martijn J."/>
            <person name="Lind A.E."/>
            <person name="van Eijk R."/>
            <person name="Schleper C."/>
            <person name="Guy L."/>
            <person name="Ettema T.J."/>
        </authorList>
    </citation>
    <scope>NUCLEOTIDE SEQUENCE</scope>
</reference>
<feature type="non-terminal residue" evidence="9">
    <location>
        <position position="1"/>
    </location>
</feature>
<protein>
    <recommendedName>
        <fullName evidence="8">Periplasmic copper-binding protein NosD beta helix domain-containing protein</fullName>
    </recommendedName>
</protein>
<evidence type="ECO:0000259" key="8">
    <source>
        <dbReference type="Pfam" id="PF05048"/>
    </source>
</evidence>
<dbReference type="Gene3D" id="2.160.20.10">
    <property type="entry name" value="Single-stranded right-handed beta-helix, Pectin lyase-like"/>
    <property type="match status" value="1"/>
</dbReference>
<dbReference type="InterPro" id="IPR007742">
    <property type="entry name" value="NosD_dom"/>
</dbReference>
<feature type="non-terminal residue" evidence="9">
    <location>
        <position position="465"/>
    </location>
</feature>
<keyword evidence="5" id="KW-0732">Signal</keyword>
<dbReference type="NCBIfam" id="TIGR01376">
    <property type="entry name" value="POMP_repeat"/>
    <property type="match status" value="1"/>
</dbReference>
<evidence type="ECO:0000256" key="7">
    <source>
        <dbReference type="ARBA" id="ARBA00023237"/>
    </source>
</evidence>
<name>A0A0F9A915_9ZZZZ</name>
<organism evidence="9">
    <name type="scientific">marine sediment metagenome</name>
    <dbReference type="NCBI Taxonomy" id="412755"/>
    <lineage>
        <taxon>unclassified sequences</taxon>
        <taxon>metagenomes</taxon>
        <taxon>ecological metagenomes</taxon>
    </lineage>
</organism>
<dbReference type="InterPro" id="IPR059226">
    <property type="entry name" value="Choice_anch_Q_dom"/>
</dbReference>
<comment type="caution">
    <text evidence="9">The sequence shown here is derived from an EMBL/GenBank/DDBJ whole genome shotgun (WGS) entry which is preliminary data.</text>
</comment>
<dbReference type="SUPFAM" id="SSF51126">
    <property type="entry name" value="Pectin lyase-like"/>
    <property type="match status" value="1"/>
</dbReference>
<evidence type="ECO:0000256" key="1">
    <source>
        <dbReference type="ARBA" id="ARBA00004196"/>
    </source>
</evidence>
<keyword evidence="6" id="KW-0472">Membrane</keyword>
<accession>A0A0F9A915</accession>
<comment type="subcellular location">
    <subcellularLocation>
        <location evidence="1">Cell envelope</location>
    </subcellularLocation>
    <subcellularLocation>
        <location evidence="2">Cell outer membrane</location>
    </subcellularLocation>
    <subcellularLocation>
        <location evidence="3">Secreted</location>
    </subcellularLocation>
</comment>
<dbReference type="Pfam" id="PF05048">
    <property type="entry name" value="NosD"/>
    <property type="match status" value="1"/>
</dbReference>
<evidence type="ECO:0000256" key="3">
    <source>
        <dbReference type="ARBA" id="ARBA00004613"/>
    </source>
</evidence>
<dbReference type="NCBIfam" id="NF041518">
    <property type="entry name" value="choice_anch_Q"/>
    <property type="match status" value="1"/>
</dbReference>
<dbReference type="InterPro" id="IPR011050">
    <property type="entry name" value="Pectin_lyase_fold/virulence"/>
</dbReference>
<sequence>TIHVTNDIFIPDNVTLTVLPGTYIEFQGHFRIKVFGVLLAEGLPADSITFTINDTTGFHDIDTVTGGWNGIQFNNALAEGANGAMNNNDSSIISYCILEYGKSVNVNLYPDNAGGAIMDENFDKLRISHCHLRNNYGTYGGAIYADDCDIFIYANKVENNSAYYGGGVYTYNGDPSVVNNVIVNNQAVQGGGISCWANATTHVRNNIITNNKASNTGGGVWINNSSPDIVNNLIVNNTSDYKGGGVSIDNSKPTLVNNTVGNNSSVIGGGVYLTADSDPVIMNNIVWENQASDTGSQVFIQDENSQPVFNYCIVQDSITNFGFGSGVSFNGEFINSSESDPRFTLPSAGSGTDFNGLAADWSVQLGSVAINGGNPDTTGLSLPIFDLAGNKRLANRRVDIGSYEFQFSLMEWCGDVSSDTNWIADTVRVTCSFSIQDDVTLTINPGTFVEFTDNSIVFVHGTIRA</sequence>
<evidence type="ECO:0000256" key="2">
    <source>
        <dbReference type="ARBA" id="ARBA00004442"/>
    </source>
</evidence>
<proteinExistence type="predicted"/>
<evidence type="ECO:0000256" key="5">
    <source>
        <dbReference type="ARBA" id="ARBA00022729"/>
    </source>
</evidence>
<evidence type="ECO:0000313" key="9">
    <source>
        <dbReference type="EMBL" id="KKL06054.1"/>
    </source>
</evidence>